<comment type="caution">
    <text evidence="2">The sequence shown here is derived from an EMBL/GenBank/DDBJ whole genome shotgun (WGS) entry which is preliminary data.</text>
</comment>
<accession>A0ABQ6IYW6</accession>
<sequence length="166" mass="16853">MAAGLVAVTLLTGCSIADRAPRTSPIPTHAAGSDTADRAEVTYLPECGPDSLVKRPSSYVLACGDGGELLEDLTWRAWGEESATAGGNMVTNDCNPNCAEGSDISNPVKVVADQLSVGEGTSVYRRLTVTLDTPGGGGVQTVLHLPEGGEGPSGDGPPELPTMSDG</sequence>
<evidence type="ECO:0000313" key="2">
    <source>
        <dbReference type="EMBL" id="GMA41909.1"/>
    </source>
</evidence>
<evidence type="ECO:0000256" key="1">
    <source>
        <dbReference type="SAM" id="MobiDB-lite"/>
    </source>
</evidence>
<reference evidence="3" key="1">
    <citation type="journal article" date="2019" name="Int. J. Syst. Evol. Microbiol.">
        <title>The Global Catalogue of Microorganisms (GCM) 10K type strain sequencing project: providing services to taxonomists for standard genome sequencing and annotation.</title>
        <authorList>
            <consortium name="The Broad Institute Genomics Platform"/>
            <consortium name="The Broad Institute Genome Sequencing Center for Infectious Disease"/>
            <person name="Wu L."/>
            <person name="Ma J."/>
        </authorList>
    </citation>
    <scope>NUCLEOTIDE SEQUENCE [LARGE SCALE GENOMIC DNA]</scope>
    <source>
        <strain evidence="3">NBRC 113072</strain>
    </source>
</reference>
<dbReference type="Proteomes" id="UP001157126">
    <property type="component" value="Unassembled WGS sequence"/>
</dbReference>
<dbReference type="EMBL" id="BSUO01000001">
    <property type="protein sequence ID" value="GMA41909.1"/>
    <property type="molecule type" value="Genomic_DNA"/>
</dbReference>
<evidence type="ECO:0008006" key="4">
    <source>
        <dbReference type="Google" id="ProtNLM"/>
    </source>
</evidence>
<evidence type="ECO:0000313" key="3">
    <source>
        <dbReference type="Proteomes" id="UP001157126"/>
    </source>
</evidence>
<gene>
    <name evidence="2" type="ORF">GCM10025883_39540</name>
</gene>
<organism evidence="2 3">
    <name type="scientific">Mobilicoccus caccae</name>
    <dbReference type="NCBI Taxonomy" id="1859295"/>
    <lineage>
        <taxon>Bacteria</taxon>
        <taxon>Bacillati</taxon>
        <taxon>Actinomycetota</taxon>
        <taxon>Actinomycetes</taxon>
        <taxon>Micrococcales</taxon>
        <taxon>Dermatophilaceae</taxon>
        <taxon>Mobilicoccus</taxon>
    </lineage>
</organism>
<protein>
    <recommendedName>
        <fullName evidence="4">Lipoprotein</fullName>
    </recommendedName>
</protein>
<proteinExistence type="predicted"/>
<name>A0ABQ6IYW6_9MICO</name>
<feature type="region of interest" description="Disordered" evidence="1">
    <location>
        <begin position="135"/>
        <end position="166"/>
    </location>
</feature>
<keyword evidence="3" id="KW-1185">Reference proteome</keyword>